<keyword evidence="3" id="KW-1185">Reference proteome</keyword>
<evidence type="ECO:0000256" key="1">
    <source>
        <dbReference type="SAM" id="Coils"/>
    </source>
</evidence>
<gene>
    <name evidence="2" type="ORF">DFR70_103656</name>
</gene>
<feature type="coiled-coil region" evidence="1">
    <location>
        <begin position="16"/>
        <end position="43"/>
    </location>
</feature>
<dbReference type="Pfam" id="PF06013">
    <property type="entry name" value="WXG100"/>
    <property type="match status" value="1"/>
</dbReference>
<organism evidence="2 3">
    <name type="scientific">Nocardia tenerifensis</name>
    <dbReference type="NCBI Taxonomy" id="228006"/>
    <lineage>
        <taxon>Bacteria</taxon>
        <taxon>Bacillati</taxon>
        <taxon>Actinomycetota</taxon>
        <taxon>Actinomycetes</taxon>
        <taxon>Mycobacteriales</taxon>
        <taxon>Nocardiaceae</taxon>
        <taxon>Nocardia</taxon>
    </lineage>
</organism>
<keyword evidence="1" id="KW-0175">Coiled coil</keyword>
<dbReference type="Proteomes" id="UP000247569">
    <property type="component" value="Unassembled WGS sequence"/>
</dbReference>
<dbReference type="Gene3D" id="1.10.287.1060">
    <property type="entry name" value="ESAT-6-like"/>
    <property type="match status" value="1"/>
</dbReference>
<accession>A0A318K4Z1</accession>
<dbReference type="EMBL" id="QJKF01000003">
    <property type="protein sequence ID" value="PXX66901.1"/>
    <property type="molecule type" value="Genomic_DNA"/>
</dbReference>
<comment type="caution">
    <text evidence="2">The sequence shown here is derived from an EMBL/GenBank/DDBJ whole genome shotgun (WGS) entry which is preliminary data.</text>
</comment>
<dbReference type="AlphaFoldDB" id="A0A318K4Z1"/>
<dbReference type="InterPro" id="IPR036689">
    <property type="entry name" value="ESAT-6-like_sf"/>
</dbReference>
<name>A0A318K4Z1_9NOCA</name>
<evidence type="ECO:0000313" key="3">
    <source>
        <dbReference type="Proteomes" id="UP000247569"/>
    </source>
</evidence>
<proteinExistence type="predicted"/>
<dbReference type="InterPro" id="IPR010310">
    <property type="entry name" value="T7SS_ESAT-6-like"/>
</dbReference>
<dbReference type="RefSeq" id="WP_040730694.1">
    <property type="nucleotide sequence ID" value="NZ_QJKF01000003.1"/>
</dbReference>
<evidence type="ECO:0000313" key="2">
    <source>
        <dbReference type="EMBL" id="PXX66901.1"/>
    </source>
</evidence>
<reference evidence="2 3" key="1">
    <citation type="submission" date="2018-05" db="EMBL/GenBank/DDBJ databases">
        <title>Genomic Encyclopedia of Type Strains, Phase IV (KMG-IV): sequencing the most valuable type-strain genomes for metagenomic binning, comparative biology and taxonomic classification.</title>
        <authorList>
            <person name="Goeker M."/>
        </authorList>
    </citation>
    <scope>NUCLEOTIDE SEQUENCE [LARGE SCALE GENOMIC DNA]</scope>
    <source>
        <strain evidence="2 3">DSM 44704</strain>
    </source>
</reference>
<dbReference type="SUPFAM" id="SSF140453">
    <property type="entry name" value="EsxAB dimer-like"/>
    <property type="match status" value="1"/>
</dbReference>
<protein>
    <submittedName>
        <fullName evidence="2">WXG100 family type VII secretion target</fullName>
    </submittedName>
</protein>
<sequence length="100" mass="10622">MTDQYRVDLAHLDTVTAQLESLNGFVEELLRELEERIAVVQRDWSGAAADAHAATHAQWITAAAMIHGELAKVKTAAAAALSSYDAGTAANLSMLGRSGQ</sequence>